<dbReference type="Gene3D" id="3.40.50.12780">
    <property type="entry name" value="N-terminal domain of ligase-like"/>
    <property type="match status" value="1"/>
</dbReference>
<keyword evidence="2 6" id="KW-0436">Ligase</keyword>
<dbReference type="Pfam" id="PF00501">
    <property type="entry name" value="AMP-binding"/>
    <property type="match status" value="1"/>
</dbReference>
<comment type="similarity">
    <text evidence="1">Belongs to the ATP-dependent AMP-binding enzyme family.</text>
</comment>
<dbReference type="OrthoDB" id="9803968at2"/>
<dbReference type="InterPro" id="IPR042099">
    <property type="entry name" value="ANL_N_sf"/>
</dbReference>
<organism evidence="6 7">
    <name type="scientific">Mycobacterium helveticum</name>
    <dbReference type="NCBI Taxonomy" id="2592811"/>
    <lineage>
        <taxon>Bacteria</taxon>
        <taxon>Bacillati</taxon>
        <taxon>Actinomycetota</taxon>
        <taxon>Actinomycetes</taxon>
        <taxon>Mycobacteriales</taxon>
        <taxon>Mycobacteriaceae</taxon>
        <taxon>Mycobacterium</taxon>
    </lineage>
</organism>
<feature type="compositionally biased region" description="Low complexity" evidence="3">
    <location>
        <begin position="547"/>
        <end position="559"/>
    </location>
</feature>
<dbReference type="PANTHER" id="PTHR43201:SF5">
    <property type="entry name" value="MEDIUM-CHAIN ACYL-COA LIGASE ACSF2, MITOCHONDRIAL"/>
    <property type="match status" value="1"/>
</dbReference>
<evidence type="ECO:0000313" key="6">
    <source>
        <dbReference type="EMBL" id="TVS92450.1"/>
    </source>
</evidence>
<dbReference type="Gene3D" id="3.30.300.30">
    <property type="match status" value="1"/>
</dbReference>
<evidence type="ECO:0000259" key="5">
    <source>
        <dbReference type="Pfam" id="PF13193"/>
    </source>
</evidence>
<dbReference type="Proteomes" id="UP000320513">
    <property type="component" value="Unassembled WGS sequence"/>
</dbReference>
<dbReference type="GO" id="GO:0006631">
    <property type="term" value="P:fatty acid metabolic process"/>
    <property type="evidence" value="ECO:0007669"/>
    <property type="project" value="TreeGrafter"/>
</dbReference>
<evidence type="ECO:0000256" key="3">
    <source>
        <dbReference type="SAM" id="MobiDB-lite"/>
    </source>
</evidence>
<gene>
    <name evidence="6" type="ORF">FPZ47_00090</name>
</gene>
<sequence>MITHYRRDPARAAEAYARGLWVHTTLADALRAAARTSPQRTALVDNDVRVDCGTLHARAAALAAALLERVPPGGVVSFMLPNWHEAAVIYLAATLAGMVVNPILPSLRDHELRFILEDAGAAMIFVPHRFGGHDYPAMLERVTAAMSAPPEVVVLRGEAGAHTPFAALSGPGDASLPAPDPDDVRMVLYTSGTTGRPKGVLHSHNSMHALICQLRDHWGVEAGDVFLVPSPIAHIGGSIYAFECPLLLGTTAVLMERWDPAAAVALMDGERCTHMAGATPFLRQLLSAAEHAGTRLPDLKVFVCGGASVSPSLIRRAADYFDRAVVTRVYGCTEVPVATVGALRPDEADRAAATDGRPGIAEVKLAAHVAAPAGEGEICVRGPQMLLGYRSPEDEAGCFDDAGFFRTGDLGRWVDDRYLVVAGRVKDVIIRNGENISAKEVEDLLADHPGIAEIAVVGLPDERTGERACAVIVPAGDRHPDVASLRALLQSKGVAKFKAPEQVVVWDALPKNDAGKILKHRIRAALTAQAIASAAEPGAAGRRQKTAQAIASAAEPGAAGRRQKTAQAAQDG</sequence>
<feature type="domain" description="AMP-dependent synthetase/ligase" evidence="4">
    <location>
        <begin position="31"/>
        <end position="389"/>
    </location>
</feature>
<feature type="domain" description="AMP-binding enzyme C-terminal" evidence="5">
    <location>
        <begin position="440"/>
        <end position="516"/>
    </location>
</feature>
<name>A0A557Y1I2_9MYCO</name>
<evidence type="ECO:0000313" key="7">
    <source>
        <dbReference type="Proteomes" id="UP000320513"/>
    </source>
</evidence>
<dbReference type="PROSITE" id="PS00455">
    <property type="entry name" value="AMP_BINDING"/>
    <property type="match status" value="1"/>
</dbReference>
<proteinExistence type="inferred from homology"/>
<evidence type="ECO:0000256" key="2">
    <source>
        <dbReference type="ARBA" id="ARBA00022598"/>
    </source>
</evidence>
<dbReference type="Pfam" id="PF13193">
    <property type="entry name" value="AMP-binding_C"/>
    <property type="match status" value="1"/>
</dbReference>
<accession>A0A557Y1I2</accession>
<dbReference type="InterPro" id="IPR000873">
    <property type="entry name" value="AMP-dep_synth/lig_dom"/>
</dbReference>
<dbReference type="InterPro" id="IPR020845">
    <property type="entry name" value="AMP-binding_CS"/>
</dbReference>
<feature type="region of interest" description="Disordered" evidence="3">
    <location>
        <begin position="535"/>
        <end position="572"/>
    </location>
</feature>
<dbReference type="SUPFAM" id="SSF56801">
    <property type="entry name" value="Acetyl-CoA synthetase-like"/>
    <property type="match status" value="1"/>
</dbReference>
<dbReference type="GO" id="GO:0031956">
    <property type="term" value="F:medium-chain fatty acid-CoA ligase activity"/>
    <property type="evidence" value="ECO:0007669"/>
    <property type="project" value="TreeGrafter"/>
</dbReference>
<dbReference type="InterPro" id="IPR025110">
    <property type="entry name" value="AMP-bd_C"/>
</dbReference>
<dbReference type="PANTHER" id="PTHR43201">
    <property type="entry name" value="ACYL-COA SYNTHETASE"/>
    <property type="match status" value="1"/>
</dbReference>
<evidence type="ECO:0000256" key="1">
    <source>
        <dbReference type="ARBA" id="ARBA00006432"/>
    </source>
</evidence>
<reference evidence="6 7" key="1">
    <citation type="submission" date="2019-07" db="EMBL/GenBank/DDBJ databases">
        <title>New Mycobacterium species.</title>
        <authorList>
            <person name="Tortoli E."/>
            <person name="Ghielmetti G."/>
            <person name="Friedel U."/>
            <person name="Trovato A."/>
        </authorList>
    </citation>
    <scope>NUCLEOTIDE SEQUENCE [LARGE SCALE GENOMIC DNA]</scope>
    <source>
        <strain evidence="6 7">16-83</strain>
    </source>
</reference>
<comment type="caution">
    <text evidence="6">The sequence shown here is derived from an EMBL/GenBank/DDBJ whole genome shotgun (WGS) entry which is preliminary data.</text>
</comment>
<dbReference type="InterPro" id="IPR045851">
    <property type="entry name" value="AMP-bd_C_sf"/>
</dbReference>
<evidence type="ECO:0000259" key="4">
    <source>
        <dbReference type="Pfam" id="PF00501"/>
    </source>
</evidence>
<dbReference type="AlphaFoldDB" id="A0A557Y1I2"/>
<keyword evidence="7" id="KW-1185">Reference proteome</keyword>
<dbReference type="EMBL" id="VMQU01000001">
    <property type="protein sequence ID" value="TVS92450.1"/>
    <property type="molecule type" value="Genomic_DNA"/>
</dbReference>
<protein>
    <submittedName>
        <fullName evidence="6">Cyclohexanecarboxylate-CoA ligase</fullName>
    </submittedName>
</protein>